<protein>
    <submittedName>
        <fullName evidence="2">Uncharacterized protein</fullName>
    </submittedName>
</protein>
<proteinExistence type="predicted"/>
<accession>A0ABU6J9G6</accession>
<keyword evidence="1" id="KW-0732">Signal</keyword>
<dbReference type="EMBL" id="JAWIIV010000008">
    <property type="protein sequence ID" value="MEC4719819.1"/>
    <property type="molecule type" value="Genomic_DNA"/>
</dbReference>
<dbReference type="RefSeq" id="WP_326506533.1">
    <property type="nucleotide sequence ID" value="NZ_JAWIIV010000008.1"/>
</dbReference>
<name>A0ABU6J9G6_9BURK</name>
<keyword evidence="3" id="KW-1185">Reference proteome</keyword>
<evidence type="ECO:0000313" key="3">
    <source>
        <dbReference type="Proteomes" id="UP001352263"/>
    </source>
</evidence>
<sequence length="42" mass="4329">MKLACLHLLIAGIPASAGVCSAATASPYAGQENRQLKSPFIE</sequence>
<feature type="chain" id="PRO_5045806172" evidence="1">
    <location>
        <begin position="18"/>
        <end position="42"/>
    </location>
</feature>
<comment type="caution">
    <text evidence="2">The sequence shown here is derived from an EMBL/GenBank/DDBJ whole genome shotgun (WGS) entry which is preliminary data.</text>
</comment>
<reference evidence="2 3" key="1">
    <citation type="submission" date="2023-10" db="EMBL/GenBank/DDBJ databases">
        <title>Noviherbaspirillum sp. CPCC 100848 genome assembly.</title>
        <authorList>
            <person name="Li X.Y."/>
            <person name="Fang X.M."/>
        </authorList>
    </citation>
    <scope>NUCLEOTIDE SEQUENCE [LARGE SCALE GENOMIC DNA]</scope>
    <source>
        <strain evidence="2 3">CPCC 100848</strain>
    </source>
</reference>
<evidence type="ECO:0000256" key="1">
    <source>
        <dbReference type="SAM" id="SignalP"/>
    </source>
</evidence>
<feature type="signal peptide" evidence="1">
    <location>
        <begin position="1"/>
        <end position="17"/>
    </location>
</feature>
<dbReference type="Proteomes" id="UP001352263">
    <property type="component" value="Unassembled WGS sequence"/>
</dbReference>
<organism evidence="2 3">
    <name type="scientific">Noviherbaspirillum album</name>
    <dbReference type="NCBI Taxonomy" id="3080276"/>
    <lineage>
        <taxon>Bacteria</taxon>
        <taxon>Pseudomonadati</taxon>
        <taxon>Pseudomonadota</taxon>
        <taxon>Betaproteobacteria</taxon>
        <taxon>Burkholderiales</taxon>
        <taxon>Oxalobacteraceae</taxon>
        <taxon>Noviherbaspirillum</taxon>
    </lineage>
</organism>
<evidence type="ECO:0000313" key="2">
    <source>
        <dbReference type="EMBL" id="MEC4719819.1"/>
    </source>
</evidence>
<gene>
    <name evidence="2" type="ORF">RY831_11715</name>
</gene>